<evidence type="ECO:0000256" key="15">
    <source>
        <dbReference type="HAMAP-Rule" id="MF_00104"/>
    </source>
</evidence>
<dbReference type="Proteomes" id="UP000885738">
    <property type="component" value="Unassembled WGS sequence"/>
</dbReference>
<evidence type="ECO:0000256" key="3">
    <source>
        <dbReference type="ARBA" id="ARBA00010183"/>
    </source>
</evidence>
<dbReference type="SUPFAM" id="SSF69065">
    <property type="entry name" value="RNase III domain-like"/>
    <property type="match status" value="1"/>
</dbReference>
<feature type="domain" description="DRBM" evidence="16">
    <location>
        <begin position="159"/>
        <end position="227"/>
    </location>
</feature>
<dbReference type="Pfam" id="PF14622">
    <property type="entry name" value="Ribonucleas_3_3"/>
    <property type="match status" value="1"/>
</dbReference>
<dbReference type="SMART" id="SM00535">
    <property type="entry name" value="RIBOc"/>
    <property type="match status" value="1"/>
</dbReference>
<evidence type="ECO:0000256" key="14">
    <source>
        <dbReference type="ARBA" id="ARBA00022884"/>
    </source>
</evidence>
<keyword evidence="12 15" id="KW-0378">Hydrolase</keyword>
<keyword evidence="7 15" id="KW-0507">mRNA processing</keyword>
<dbReference type="EC" id="3.1.26.3" evidence="15"/>
<keyword evidence="9 15" id="KW-0540">Nuclease</keyword>
<comment type="subunit">
    <text evidence="4 15">Homodimer.</text>
</comment>
<dbReference type="PANTHER" id="PTHR11207">
    <property type="entry name" value="RIBONUCLEASE III"/>
    <property type="match status" value="1"/>
</dbReference>
<evidence type="ECO:0000256" key="6">
    <source>
        <dbReference type="ARBA" id="ARBA00022552"/>
    </source>
</evidence>
<comment type="function">
    <text evidence="15">Digests double-stranded RNA. Involved in the processing of primary rRNA transcript to yield the immediate precursors to the large and small rRNAs (23S and 16S). Processes some mRNAs, and tRNAs when they are encoded in the rRNA operon. Processes pre-crRNA and tracrRNA of type II CRISPR loci if present in the organism.</text>
</comment>
<reference evidence="19" key="1">
    <citation type="journal article" date="2020" name="mSystems">
        <title>Genome- and Community-Level Interaction Insights into Carbon Utilization and Element Cycling Functions of Hydrothermarchaeota in Hydrothermal Sediment.</title>
        <authorList>
            <person name="Zhou Z."/>
            <person name="Liu Y."/>
            <person name="Xu W."/>
            <person name="Pan J."/>
            <person name="Luo Z.H."/>
            <person name="Li M."/>
        </authorList>
    </citation>
    <scope>NUCLEOTIDE SEQUENCE [LARGE SCALE GENOMIC DNA]</scope>
    <source>
        <strain evidence="19">HyVt-389</strain>
        <strain evidence="18">HyVt-45</strain>
    </source>
</reference>
<evidence type="ECO:0000256" key="1">
    <source>
        <dbReference type="ARBA" id="ARBA00000109"/>
    </source>
</evidence>
<comment type="caution">
    <text evidence="19">The sequence shown here is derived from an EMBL/GenBank/DDBJ whole genome shotgun (WGS) entry which is preliminary data.</text>
</comment>
<dbReference type="AlphaFoldDB" id="A0A7C1VKS7"/>
<dbReference type="InterPro" id="IPR036389">
    <property type="entry name" value="RNase_III_sf"/>
</dbReference>
<dbReference type="HAMAP" id="MF_00104">
    <property type="entry name" value="RNase_III"/>
    <property type="match status" value="1"/>
</dbReference>
<dbReference type="EMBL" id="DRKW01000015">
    <property type="protein sequence ID" value="HEB73647.1"/>
    <property type="molecule type" value="Genomic_DNA"/>
</dbReference>
<evidence type="ECO:0000256" key="11">
    <source>
        <dbReference type="ARBA" id="ARBA00022759"/>
    </source>
</evidence>
<evidence type="ECO:0000256" key="13">
    <source>
        <dbReference type="ARBA" id="ARBA00022842"/>
    </source>
</evidence>
<keyword evidence="15" id="KW-0699">rRNA-binding</keyword>
<accession>A0A7C1VKS7</accession>
<dbReference type="PANTHER" id="PTHR11207:SF0">
    <property type="entry name" value="RIBONUCLEASE 3"/>
    <property type="match status" value="1"/>
</dbReference>
<dbReference type="GO" id="GO:0006364">
    <property type="term" value="P:rRNA processing"/>
    <property type="evidence" value="ECO:0007669"/>
    <property type="project" value="UniProtKB-UniRule"/>
</dbReference>
<dbReference type="InterPro" id="IPR011907">
    <property type="entry name" value="RNase_III"/>
</dbReference>
<keyword evidence="10 15" id="KW-0479">Metal-binding</keyword>
<dbReference type="GO" id="GO:0008033">
    <property type="term" value="P:tRNA processing"/>
    <property type="evidence" value="ECO:0007669"/>
    <property type="project" value="UniProtKB-KW"/>
</dbReference>
<dbReference type="InterPro" id="IPR000999">
    <property type="entry name" value="RNase_III_dom"/>
</dbReference>
<dbReference type="GO" id="GO:0010468">
    <property type="term" value="P:regulation of gene expression"/>
    <property type="evidence" value="ECO:0007669"/>
    <property type="project" value="TreeGrafter"/>
</dbReference>
<evidence type="ECO:0000256" key="2">
    <source>
        <dbReference type="ARBA" id="ARBA00004496"/>
    </source>
</evidence>
<dbReference type="FunFam" id="3.30.160.20:FF:000003">
    <property type="entry name" value="Ribonuclease 3"/>
    <property type="match status" value="1"/>
</dbReference>
<protein>
    <recommendedName>
        <fullName evidence="15">Ribonuclease 3</fullName>
        <ecNumber evidence="15">3.1.26.3</ecNumber>
    </recommendedName>
    <alternativeName>
        <fullName evidence="15">Ribonuclease III</fullName>
        <shortName evidence="15">RNase III</shortName>
    </alternativeName>
</protein>
<evidence type="ECO:0000259" key="17">
    <source>
        <dbReference type="PROSITE" id="PS50142"/>
    </source>
</evidence>
<feature type="active site" evidence="15">
    <location>
        <position position="50"/>
    </location>
</feature>
<gene>
    <name evidence="15 19" type="primary">rnc</name>
    <name evidence="19" type="ORF">ENI35_01955</name>
    <name evidence="18" type="ORF">ENJ03_00305</name>
</gene>
<dbReference type="GO" id="GO:0019843">
    <property type="term" value="F:rRNA binding"/>
    <property type="evidence" value="ECO:0007669"/>
    <property type="project" value="UniProtKB-KW"/>
</dbReference>
<dbReference type="FunFam" id="1.10.1520.10:FF:000001">
    <property type="entry name" value="Ribonuclease 3"/>
    <property type="match status" value="1"/>
</dbReference>
<dbReference type="GO" id="GO:0003725">
    <property type="term" value="F:double-stranded RNA binding"/>
    <property type="evidence" value="ECO:0007669"/>
    <property type="project" value="TreeGrafter"/>
</dbReference>
<dbReference type="GO" id="GO:0006397">
    <property type="term" value="P:mRNA processing"/>
    <property type="evidence" value="ECO:0007669"/>
    <property type="project" value="UniProtKB-UniRule"/>
</dbReference>
<evidence type="ECO:0000256" key="10">
    <source>
        <dbReference type="ARBA" id="ARBA00022723"/>
    </source>
</evidence>
<keyword evidence="8 15" id="KW-0819">tRNA processing</keyword>
<dbReference type="GO" id="GO:0004525">
    <property type="term" value="F:ribonuclease III activity"/>
    <property type="evidence" value="ECO:0007669"/>
    <property type="project" value="UniProtKB-UniRule"/>
</dbReference>
<feature type="domain" description="RNase III" evidence="17">
    <location>
        <begin position="7"/>
        <end position="133"/>
    </location>
</feature>
<organism evidence="19">
    <name type="scientific">Desulfofervidus auxilii</name>
    <dbReference type="NCBI Taxonomy" id="1621989"/>
    <lineage>
        <taxon>Bacteria</taxon>
        <taxon>Pseudomonadati</taxon>
        <taxon>Thermodesulfobacteriota</taxon>
        <taxon>Candidatus Desulfofervidia</taxon>
        <taxon>Candidatus Desulfofervidales</taxon>
        <taxon>Candidatus Desulfofervidaceae</taxon>
        <taxon>Candidatus Desulfofervidus</taxon>
    </lineage>
</organism>
<evidence type="ECO:0000256" key="12">
    <source>
        <dbReference type="ARBA" id="ARBA00022801"/>
    </source>
</evidence>
<keyword evidence="5 15" id="KW-0963">Cytoplasm</keyword>
<evidence type="ECO:0000256" key="8">
    <source>
        <dbReference type="ARBA" id="ARBA00022694"/>
    </source>
</evidence>
<dbReference type="SUPFAM" id="SSF54768">
    <property type="entry name" value="dsRNA-binding domain-like"/>
    <property type="match status" value="1"/>
</dbReference>
<dbReference type="PROSITE" id="PS00517">
    <property type="entry name" value="RNASE_3_1"/>
    <property type="match status" value="1"/>
</dbReference>
<dbReference type="Pfam" id="PF00035">
    <property type="entry name" value="dsrm"/>
    <property type="match status" value="1"/>
</dbReference>
<proteinExistence type="inferred from homology"/>
<feature type="binding site" evidence="15">
    <location>
        <position position="46"/>
    </location>
    <ligand>
        <name>Mg(2+)</name>
        <dbReference type="ChEBI" id="CHEBI:18420"/>
    </ligand>
</feature>
<dbReference type="PROSITE" id="PS50137">
    <property type="entry name" value="DS_RBD"/>
    <property type="match status" value="1"/>
</dbReference>
<dbReference type="CDD" id="cd10845">
    <property type="entry name" value="DSRM_RNAse_III_family"/>
    <property type="match status" value="1"/>
</dbReference>
<comment type="cofactor">
    <cofactor evidence="15">
        <name>Mg(2+)</name>
        <dbReference type="ChEBI" id="CHEBI:18420"/>
    </cofactor>
</comment>
<keyword evidence="13 15" id="KW-0460">Magnesium</keyword>
<dbReference type="CDD" id="cd00593">
    <property type="entry name" value="RIBOc"/>
    <property type="match status" value="1"/>
</dbReference>
<evidence type="ECO:0000256" key="4">
    <source>
        <dbReference type="ARBA" id="ARBA00011738"/>
    </source>
</evidence>
<dbReference type="Gene3D" id="3.30.160.20">
    <property type="match status" value="1"/>
</dbReference>
<name>A0A7C1VKS7_DESA2</name>
<feature type="binding site" evidence="15">
    <location>
        <position position="119"/>
    </location>
    <ligand>
        <name>Mg(2+)</name>
        <dbReference type="ChEBI" id="CHEBI:18420"/>
    </ligand>
</feature>
<comment type="subcellular location">
    <subcellularLocation>
        <location evidence="2 15">Cytoplasm</location>
    </subcellularLocation>
</comment>
<dbReference type="GO" id="GO:0042802">
    <property type="term" value="F:identical protein binding"/>
    <property type="evidence" value="ECO:0007669"/>
    <property type="project" value="UniProtKB-ARBA"/>
</dbReference>
<evidence type="ECO:0000313" key="19">
    <source>
        <dbReference type="EMBL" id="HEC67568.1"/>
    </source>
</evidence>
<comment type="catalytic activity">
    <reaction evidence="1 15">
        <text>Endonucleolytic cleavage to 5'-phosphomonoester.</text>
        <dbReference type="EC" id="3.1.26.3"/>
    </reaction>
</comment>
<dbReference type="Proteomes" id="UP000886268">
    <property type="component" value="Unassembled WGS sequence"/>
</dbReference>
<dbReference type="EMBL" id="DRIH01000060">
    <property type="protein sequence ID" value="HEC67568.1"/>
    <property type="molecule type" value="Genomic_DNA"/>
</dbReference>
<dbReference type="GO" id="GO:0005737">
    <property type="term" value="C:cytoplasm"/>
    <property type="evidence" value="ECO:0007669"/>
    <property type="project" value="UniProtKB-SubCell"/>
</dbReference>
<comment type="similarity">
    <text evidence="3">Belongs to the ribonuclease III family.</text>
</comment>
<dbReference type="NCBIfam" id="TIGR02191">
    <property type="entry name" value="RNaseIII"/>
    <property type="match status" value="1"/>
</dbReference>
<evidence type="ECO:0000259" key="16">
    <source>
        <dbReference type="PROSITE" id="PS50137"/>
    </source>
</evidence>
<evidence type="ECO:0000256" key="9">
    <source>
        <dbReference type="ARBA" id="ARBA00022722"/>
    </source>
</evidence>
<dbReference type="InterPro" id="IPR014720">
    <property type="entry name" value="dsRBD_dom"/>
</dbReference>
<feature type="binding site" evidence="15">
    <location>
        <position position="122"/>
    </location>
    <ligand>
        <name>Mg(2+)</name>
        <dbReference type="ChEBI" id="CHEBI:18420"/>
    </ligand>
</feature>
<dbReference type="Gene3D" id="1.10.1520.10">
    <property type="entry name" value="Ribonuclease III domain"/>
    <property type="match status" value="1"/>
</dbReference>
<keyword evidence="6 15" id="KW-0698">rRNA processing</keyword>
<dbReference type="SMART" id="SM00358">
    <property type="entry name" value="DSRM"/>
    <property type="match status" value="1"/>
</dbReference>
<evidence type="ECO:0000313" key="18">
    <source>
        <dbReference type="EMBL" id="HEB73647.1"/>
    </source>
</evidence>
<dbReference type="OrthoDB" id="9805026at2"/>
<dbReference type="GO" id="GO:0046872">
    <property type="term" value="F:metal ion binding"/>
    <property type="evidence" value="ECO:0007669"/>
    <property type="project" value="UniProtKB-KW"/>
</dbReference>
<keyword evidence="11 15" id="KW-0255">Endonuclease</keyword>
<sequence>MLVKEELKDLEEKIGYNFKNQVILKQALTHSSYASENQVESNQRLEFLGDAVLELAVRNYLFYEYPHLKEGELSKLKACLVEETTLAKVAKSLCLGDFLRLGKGERQSGGNKKGTILADTLEALIGAIYLDSDFLTVCGVIRNWFEPWLKKLSPENTSDFKTRLQILLQKQCHILPAYRVLNIIGPDHAKQFTIGVFINGKLWGKGVGRSRKRAEQEAAKQALNRLK</sequence>
<feature type="active site" evidence="15">
    <location>
        <position position="122"/>
    </location>
</feature>
<evidence type="ECO:0000256" key="7">
    <source>
        <dbReference type="ARBA" id="ARBA00022664"/>
    </source>
</evidence>
<keyword evidence="14 15" id="KW-0694">RNA-binding</keyword>
<evidence type="ECO:0000256" key="5">
    <source>
        <dbReference type="ARBA" id="ARBA00022490"/>
    </source>
</evidence>
<dbReference type="PROSITE" id="PS50142">
    <property type="entry name" value="RNASE_3_2"/>
    <property type="match status" value="1"/>
</dbReference>